<reference evidence="3 4" key="1">
    <citation type="submission" date="2020-07" db="EMBL/GenBank/DDBJ databases">
        <title>Pseudogemmobacter sp. nov., isolated from poultry manure in Taiwan.</title>
        <authorList>
            <person name="Lin S.-Y."/>
            <person name="Tang Y.-S."/>
            <person name="Young C.-C."/>
        </authorList>
    </citation>
    <scope>NUCLEOTIDE SEQUENCE [LARGE SCALE GENOMIC DNA]</scope>
    <source>
        <strain evidence="3 4">CC-YST710</strain>
    </source>
</reference>
<accession>A0ABS8CKJ9</accession>
<dbReference type="Proteomes" id="UP001198571">
    <property type="component" value="Unassembled WGS sequence"/>
</dbReference>
<dbReference type="InterPro" id="IPR042099">
    <property type="entry name" value="ANL_N_sf"/>
</dbReference>
<dbReference type="Gene3D" id="3.40.50.12780">
    <property type="entry name" value="N-terminal domain of ligase-like"/>
    <property type="match status" value="1"/>
</dbReference>
<evidence type="ECO:0000256" key="1">
    <source>
        <dbReference type="ARBA" id="ARBA00022598"/>
    </source>
</evidence>
<dbReference type="InterPro" id="IPR000873">
    <property type="entry name" value="AMP-dep_synth/lig_dom"/>
</dbReference>
<name>A0ABS8CKJ9_9RHOB</name>
<dbReference type="Gene3D" id="3.30.300.30">
    <property type="match status" value="1"/>
</dbReference>
<proteinExistence type="predicted"/>
<dbReference type="SUPFAM" id="SSF56801">
    <property type="entry name" value="Acetyl-CoA synthetase-like"/>
    <property type="match status" value="1"/>
</dbReference>
<comment type="caution">
    <text evidence="3">The sequence shown here is derived from an EMBL/GenBank/DDBJ whole genome shotgun (WGS) entry which is preliminary data.</text>
</comment>
<dbReference type="InterPro" id="IPR045851">
    <property type="entry name" value="AMP-bd_C_sf"/>
</dbReference>
<evidence type="ECO:0000313" key="3">
    <source>
        <dbReference type="EMBL" id="MCB5409693.1"/>
    </source>
</evidence>
<evidence type="ECO:0000259" key="2">
    <source>
        <dbReference type="Pfam" id="PF00501"/>
    </source>
</evidence>
<organism evidence="3 4">
    <name type="scientific">Pseudogemmobacter faecipullorum</name>
    <dbReference type="NCBI Taxonomy" id="2755041"/>
    <lineage>
        <taxon>Bacteria</taxon>
        <taxon>Pseudomonadati</taxon>
        <taxon>Pseudomonadota</taxon>
        <taxon>Alphaproteobacteria</taxon>
        <taxon>Rhodobacterales</taxon>
        <taxon>Paracoccaceae</taxon>
        <taxon>Pseudogemmobacter</taxon>
    </lineage>
</organism>
<dbReference type="EMBL" id="JACDXX010000005">
    <property type="protein sequence ID" value="MCB5409693.1"/>
    <property type="molecule type" value="Genomic_DNA"/>
</dbReference>
<feature type="domain" description="AMP-dependent synthetase/ligase" evidence="2">
    <location>
        <begin position="18"/>
        <end position="357"/>
    </location>
</feature>
<evidence type="ECO:0000313" key="4">
    <source>
        <dbReference type="Proteomes" id="UP001198571"/>
    </source>
</evidence>
<sequence>MPATDPARFNLAAYVLHAGAATPDKVALAILTLTGAERWSYGRLIQAVRGCGSWLLDQGISPGERLLIRLGNSPAWPVLYLGAIAAGIVPVSSSPLLGSTEITAMARQIGARVVVADPGIAVPEGAEPLMADLAAWERSLPCDFAFGDAGREAYLVFTSGTTGRPLAVRHAHRAILARAMMHEAWEGISASDRLLHSGAFNWTYTLGTGLMDPWSVGATALIPAASVSHEHLGLVLRRHDATILATVPTVLRRLLRGPLPALPRLRHALCAGEALPPALRREWQERTGTDVHEAFGMSEISTFISGSPARPAPEGTSGFPQPGRRIAILGEAGQLLPPGEQGILAISTDDPGLMLSYDGEAAPGGKWFATGDLVHQDHRGAVHYHGRNDEMMNPGGIRVSPREVEMALSDLPGVTDLAVTEVSPAPGLRIIACFYAGETVPESLANDFAAERLARYKTPRVWIPVSGIPRGPTGKLLRSRLQALYQEMLAKACE</sequence>
<dbReference type="PANTHER" id="PTHR43352">
    <property type="entry name" value="ACETYL-COA SYNTHETASE"/>
    <property type="match status" value="1"/>
</dbReference>
<keyword evidence="4" id="KW-1185">Reference proteome</keyword>
<keyword evidence="1 3" id="KW-0436">Ligase</keyword>
<dbReference type="Pfam" id="PF00501">
    <property type="entry name" value="AMP-binding"/>
    <property type="match status" value="1"/>
</dbReference>
<dbReference type="PANTHER" id="PTHR43352:SF1">
    <property type="entry name" value="ANTHRANILATE--COA LIGASE"/>
    <property type="match status" value="1"/>
</dbReference>
<protein>
    <submittedName>
        <fullName evidence="3">Acyl--CoA ligase</fullName>
    </submittedName>
</protein>
<gene>
    <name evidence="3" type="ORF">H0485_06730</name>
</gene>
<dbReference type="RefSeq" id="WP_226934603.1">
    <property type="nucleotide sequence ID" value="NZ_JACDXX010000005.1"/>
</dbReference>
<dbReference type="GO" id="GO:0016874">
    <property type="term" value="F:ligase activity"/>
    <property type="evidence" value="ECO:0007669"/>
    <property type="project" value="UniProtKB-KW"/>
</dbReference>